<keyword evidence="2" id="KW-1185">Reference proteome</keyword>
<dbReference type="RefSeq" id="WP_394849792.1">
    <property type="nucleotide sequence ID" value="NZ_CP089982.1"/>
</dbReference>
<proteinExistence type="predicted"/>
<reference evidence="1 2" key="1">
    <citation type="submission" date="2021-12" db="EMBL/GenBank/DDBJ databases">
        <title>Discovery of the Pendulisporaceae a myxobacterial family with distinct sporulation behavior and unique specialized metabolism.</title>
        <authorList>
            <person name="Garcia R."/>
            <person name="Popoff A."/>
            <person name="Bader C.D."/>
            <person name="Loehr J."/>
            <person name="Walesch S."/>
            <person name="Walt C."/>
            <person name="Boldt J."/>
            <person name="Bunk B."/>
            <person name="Haeckl F.J.F.P.J."/>
            <person name="Gunesch A.P."/>
            <person name="Birkelbach J."/>
            <person name="Nuebel U."/>
            <person name="Pietschmann T."/>
            <person name="Bach T."/>
            <person name="Mueller R."/>
        </authorList>
    </citation>
    <scope>NUCLEOTIDE SEQUENCE [LARGE SCALE GENOMIC DNA]</scope>
    <source>
        <strain evidence="1 2">MSr12523</strain>
    </source>
</reference>
<protein>
    <recommendedName>
        <fullName evidence="3">SnoaL-like domain-containing protein</fullName>
    </recommendedName>
</protein>
<evidence type="ECO:0000313" key="1">
    <source>
        <dbReference type="EMBL" id="WXA99159.1"/>
    </source>
</evidence>
<gene>
    <name evidence="1" type="ORF">LZC95_20340</name>
</gene>
<name>A0ABZ2KQ70_9BACT</name>
<accession>A0ABZ2KQ70</accession>
<dbReference type="Proteomes" id="UP001379533">
    <property type="component" value="Chromosome"/>
</dbReference>
<dbReference type="EMBL" id="CP089982">
    <property type="protein sequence ID" value="WXA99159.1"/>
    <property type="molecule type" value="Genomic_DNA"/>
</dbReference>
<evidence type="ECO:0000313" key="2">
    <source>
        <dbReference type="Proteomes" id="UP001379533"/>
    </source>
</evidence>
<sequence>MDLLRILATDYWSALAGGHGDTVAFRVFSPNTFSPNESETTRTNARAIRERTFTYGDRTLVMWRHLKIGSAETTAETIRVHFDWVPDEKRIVIGWCGEHRYRRER</sequence>
<organism evidence="1 2">
    <name type="scientific">Pendulispora brunnea</name>
    <dbReference type="NCBI Taxonomy" id="2905690"/>
    <lineage>
        <taxon>Bacteria</taxon>
        <taxon>Pseudomonadati</taxon>
        <taxon>Myxococcota</taxon>
        <taxon>Myxococcia</taxon>
        <taxon>Myxococcales</taxon>
        <taxon>Sorangiineae</taxon>
        <taxon>Pendulisporaceae</taxon>
        <taxon>Pendulispora</taxon>
    </lineage>
</organism>
<evidence type="ECO:0008006" key="3">
    <source>
        <dbReference type="Google" id="ProtNLM"/>
    </source>
</evidence>